<feature type="region of interest" description="Disordered" evidence="4">
    <location>
        <begin position="828"/>
        <end position="852"/>
    </location>
</feature>
<feature type="domain" description="SOCS box" evidence="5">
    <location>
        <begin position="1433"/>
        <end position="1473"/>
    </location>
</feature>
<feature type="repeat" description="ANK" evidence="3">
    <location>
        <begin position="307"/>
        <end position="339"/>
    </location>
</feature>
<dbReference type="InterPro" id="IPR001496">
    <property type="entry name" value="SOCS_box"/>
</dbReference>
<dbReference type="InterPro" id="IPR036036">
    <property type="entry name" value="SOCS_box-like_dom_sf"/>
</dbReference>
<dbReference type="PROSITE" id="PS50297">
    <property type="entry name" value="ANK_REP_REGION"/>
    <property type="match status" value="5"/>
</dbReference>
<dbReference type="STRING" id="400727.A0A2T7PIZ4"/>
<dbReference type="SMART" id="SM00969">
    <property type="entry name" value="SOCS_box"/>
    <property type="match status" value="1"/>
</dbReference>
<reference evidence="6 7" key="1">
    <citation type="submission" date="2018-04" db="EMBL/GenBank/DDBJ databases">
        <title>The genome of golden apple snail Pomacea canaliculata provides insight into stress tolerance and invasive adaptation.</title>
        <authorList>
            <person name="Liu C."/>
            <person name="Liu B."/>
            <person name="Ren Y."/>
            <person name="Zhang Y."/>
            <person name="Wang H."/>
            <person name="Li S."/>
            <person name="Jiang F."/>
            <person name="Yin L."/>
            <person name="Zhang G."/>
            <person name="Qian W."/>
            <person name="Fan W."/>
        </authorList>
    </citation>
    <scope>NUCLEOTIDE SEQUENCE [LARGE SCALE GENOMIC DNA]</scope>
    <source>
        <strain evidence="6">SZHN2017</strain>
        <tissue evidence="6">Muscle</tissue>
    </source>
</reference>
<dbReference type="SUPFAM" id="SSF158235">
    <property type="entry name" value="SOCS box-like"/>
    <property type="match status" value="1"/>
</dbReference>
<dbReference type="SMART" id="SM00248">
    <property type="entry name" value="ANK"/>
    <property type="match status" value="24"/>
</dbReference>
<evidence type="ECO:0000313" key="7">
    <source>
        <dbReference type="Proteomes" id="UP000245119"/>
    </source>
</evidence>
<keyword evidence="1" id="KW-0677">Repeat</keyword>
<evidence type="ECO:0000259" key="5">
    <source>
        <dbReference type="PROSITE" id="PS50225"/>
    </source>
</evidence>
<dbReference type="Pfam" id="PF12796">
    <property type="entry name" value="Ank_2"/>
    <property type="match status" value="3"/>
</dbReference>
<dbReference type="PROSITE" id="PS50225">
    <property type="entry name" value="SOCS"/>
    <property type="match status" value="1"/>
</dbReference>
<dbReference type="InterPro" id="IPR036770">
    <property type="entry name" value="Ankyrin_rpt-contain_sf"/>
</dbReference>
<evidence type="ECO:0000256" key="2">
    <source>
        <dbReference type="ARBA" id="ARBA00023043"/>
    </source>
</evidence>
<sequence>MDDLIPCDMDVDVSDEDGDTAIISAARCENWKVVSLLMSELVVLPDKDIVIAFLQILGRSEYMNKNCGLSANILCLLWENFKKTIPECDHKAIHNILILVAAKVNCWWLVHELLTTDIELNTLDEDGMGLVHRLAKGQTNKHISLLLRVIEKGGDINLKNVDGDTAAHVAVKSQNWEMINDLLDKGASINIVNKNNHTFLHLLALCSPLNIACCGNIDVIFKLLQKSSLNVDTRDSKGNTALHLAVKEGNNLVAEKLLTLGARCDLLDENGRTVLHSLVMQQNAVFTSSLLKKAIESGPSLATKDSEGNTAVHVAAKLKKWEYVNLLLAHGASDTEPDREGWTVIDRVVTNETSPSWVYSTRSFEGFSLCQQLHLAVRLGQWNFVGKVVKNGVNVNSPDRLGFTVLQKLVQLEWNKTIDGILRLLVNRRADVNVRTPAGDNLLQLAAKHQNWSVIRWLLNKNFSVYEPDSEGFCVLQRLAEDRAKDYQAHFHFFKKDTVTFFRDLNGDTLLQLAAKHKNIPVVEYLIQQKSFGNINQLDSEGFSVLHRIVQYKSEFSESRQDYMMLLEKGARLFVRNKSGDTVLHVAAKHGNWVVVSHLIDEGADVNELDSEGFHILQRPAKEPEDMEMILAKDLNLDLNCPNIGMALKMGVKQQQWNFAKQLVELGTDVKKLDFNVLYLIATQKIDDGRENCTAFINLLLMKGADVTARCPRGDSVFHLAARHDNWEIIEQIFAQRTGGLENVDEPDSEGFTILHRLATSNRGEHFIRILQFLLDNGAKCDKLCPSGDSVMHLAVKHNNWYVIEELLSRKTKSLLVSSAQNKRLKVEHNSQTDQQYLKKRERRKGSKTGKRQIKGFMGKSIRVAFNINAKDADGNTVLHLSIKTKKWSHVYRLLMCGADVSLPDNEGHTAFYWMAAVHDEMVNDPSMCSVLEIFRERAPGTTERDEFGETLIQVAARNKNVENSLRNTSERKLPLVKLMVTTGAKIYKRYKNGLTAQQLALSEREWEVLQFFLKSERKKFWKKRKLVFHELAKDTRVDVQRAKSVTQQLLTIGYNINECEKQGDTPLNLAANYGNWKVVSVFLNHGADASIPDSEGYFVCHRLALDYRTARLSVERLSSILLLLKKNGFDVNQTGPDGKSCAQLAIERKRWALLWHLVECGAKCCFTLREKKITLKNMFRIARNTKDEKTLKSLILHLMEKDDDSCQTLAKRELASLKVSVLHSNWAAARMLVECGVDIRVNDGSTLMMHSLISKYRHCDHMMWLSFLDTLLARGADINSRDKYGKTLLFQICAQHCQDGFDLLIHSLLDRGANPLLADSTGKSVLRCILDLEKSLVLKALVLIIQLGVSTYQPTLTETAKNLDYVMGLEASPTQEALKKKNVKVLEMLVESGASSNRELFELSTQYQVQLSSEDMTGDETQMLDILKRAASQPRSLKSLCRLTVSHTLGCGVRRIDRVKSLPLQDTLQDYMLFSDLLSLYSQSKESNMSENSLSDDYEQHNYFHRGYSYDLDYNYRRRFYYNY</sequence>
<keyword evidence="2 3" id="KW-0040">ANK repeat</keyword>
<dbReference type="GO" id="GO:0035556">
    <property type="term" value="P:intracellular signal transduction"/>
    <property type="evidence" value="ECO:0007669"/>
    <property type="project" value="InterPro"/>
</dbReference>
<dbReference type="PANTHER" id="PTHR24123">
    <property type="entry name" value="ANKYRIN REPEAT-CONTAINING"/>
    <property type="match status" value="1"/>
</dbReference>
<feature type="repeat" description="ANK" evidence="3">
    <location>
        <begin position="874"/>
        <end position="906"/>
    </location>
</feature>
<feature type="repeat" description="ANK" evidence="3">
    <location>
        <begin position="237"/>
        <end position="269"/>
    </location>
</feature>
<evidence type="ECO:0000256" key="4">
    <source>
        <dbReference type="SAM" id="MobiDB-lite"/>
    </source>
</evidence>
<evidence type="ECO:0000256" key="1">
    <source>
        <dbReference type="ARBA" id="ARBA00022737"/>
    </source>
</evidence>
<dbReference type="Gene3D" id="1.25.40.20">
    <property type="entry name" value="Ankyrin repeat-containing domain"/>
    <property type="match status" value="6"/>
</dbReference>
<feature type="repeat" description="ANK" evidence="3">
    <location>
        <begin position="1063"/>
        <end position="1095"/>
    </location>
</feature>
<dbReference type="InterPro" id="IPR051165">
    <property type="entry name" value="Multifunctional_ANK_Repeat"/>
</dbReference>
<feature type="compositionally biased region" description="Basic residues" evidence="4">
    <location>
        <begin position="838"/>
        <end position="852"/>
    </location>
</feature>
<feature type="repeat" description="ANK" evidence="3">
    <location>
        <begin position="162"/>
        <end position="194"/>
    </location>
</feature>
<dbReference type="PANTHER" id="PTHR24123:SF33">
    <property type="entry name" value="PROTEIN HOS4"/>
    <property type="match status" value="1"/>
</dbReference>
<protein>
    <recommendedName>
        <fullName evidence="5">SOCS box domain-containing protein</fullName>
    </recommendedName>
</protein>
<evidence type="ECO:0000256" key="3">
    <source>
        <dbReference type="PROSITE-ProRule" id="PRU00023"/>
    </source>
</evidence>
<feature type="repeat" description="ANK" evidence="3">
    <location>
        <begin position="579"/>
        <end position="611"/>
    </location>
</feature>
<dbReference type="Proteomes" id="UP000245119">
    <property type="component" value="Linkage Group LG3"/>
</dbReference>
<dbReference type="InterPro" id="IPR002110">
    <property type="entry name" value="Ankyrin_rpt"/>
</dbReference>
<dbReference type="SUPFAM" id="SSF48403">
    <property type="entry name" value="Ankyrin repeat"/>
    <property type="match status" value="4"/>
</dbReference>
<keyword evidence="7" id="KW-1185">Reference proteome</keyword>
<proteinExistence type="predicted"/>
<dbReference type="PROSITE" id="PS50088">
    <property type="entry name" value="ANK_REPEAT"/>
    <property type="match status" value="6"/>
</dbReference>
<gene>
    <name evidence="6" type="ORF">C0Q70_04657</name>
</gene>
<organism evidence="6 7">
    <name type="scientific">Pomacea canaliculata</name>
    <name type="common">Golden apple snail</name>
    <dbReference type="NCBI Taxonomy" id="400727"/>
    <lineage>
        <taxon>Eukaryota</taxon>
        <taxon>Metazoa</taxon>
        <taxon>Spiralia</taxon>
        <taxon>Lophotrochozoa</taxon>
        <taxon>Mollusca</taxon>
        <taxon>Gastropoda</taxon>
        <taxon>Caenogastropoda</taxon>
        <taxon>Architaenioglossa</taxon>
        <taxon>Ampullarioidea</taxon>
        <taxon>Ampullariidae</taxon>
        <taxon>Pomacea</taxon>
    </lineage>
</organism>
<dbReference type="OrthoDB" id="4772757at2759"/>
<dbReference type="EMBL" id="PZQS01000003">
    <property type="protein sequence ID" value="PVD33401.1"/>
    <property type="molecule type" value="Genomic_DNA"/>
</dbReference>
<dbReference type="Pfam" id="PF07525">
    <property type="entry name" value="SOCS_box"/>
    <property type="match status" value="1"/>
</dbReference>
<evidence type="ECO:0000313" key="6">
    <source>
        <dbReference type="EMBL" id="PVD33401.1"/>
    </source>
</evidence>
<name>A0A2T7PIZ4_POMCA</name>
<accession>A0A2T7PIZ4</accession>
<dbReference type="CDD" id="cd03716">
    <property type="entry name" value="SOCS_ASB_like"/>
    <property type="match status" value="1"/>
</dbReference>
<dbReference type="Pfam" id="PF00023">
    <property type="entry name" value="Ank"/>
    <property type="match status" value="3"/>
</dbReference>
<comment type="caution">
    <text evidence="6">The sequence shown here is derived from an EMBL/GenBank/DDBJ whole genome shotgun (WGS) entry which is preliminary data.</text>
</comment>